<proteinExistence type="predicted"/>
<dbReference type="KEGG" id="tfr:BR63_18915"/>
<reference evidence="1 2" key="1">
    <citation type="journal article" date="2019" name="Front. Microbiol.">
        <title>Thermoanaerosceptrum fracticalcis gen. nov. sp. nov., a Novel Fumarate-Fermenting Microorganism From a Deep Fractured Carbonate Aquifer of the US Great Basin.</title>
        <authorList>
            <person name="Hamilton-Brehm S.D."/>
            <person name="Stewart L.E."/>
            <person name="Zavarin M."/>
            <person name="Caldwell M."/>
            <person name="Lawson P.A."/>
            <person name="Onstott T.C."/>
            <person name="Grzymski J."/>
            <person name="Neveux I."/>
            <person name="Lollar B.S."/>
            <person name="Russell C.E."/>
            <person name="Moser D.P."/>
        </authorList>
    </citation>
    <scope>NUCLEOTIDE SEQUENCE [LARGE SCALE GENOMIC DNA]</scope>
    <source>
        <strain evidence="1 2">DRI-13</strain>
    </source>
</reference>
<name>A0A7G6E7V2_THEFR</name>
<dbReference type="AlphaFoldDB" id="A0A7G6E7V2"/>
<dbReference type="Pfam" id="PF09388">
    <property type="entry name" value="SpoOE-like"/>
    <property type="match status" value="1"/>
</dbReference>
<accession>A0A7G6E7V2</accession>
<dbReference type="EMBL" id="CP045798">
    <property type="protein sequence ID" value="QNB48156.1"/>
    <property type="molecule type" value="Genomic_DNA"/>
</dbReference>
<gene>
    <name evidence="1" type="ORF">BR63_18915</name>
</gene>
<organism evidence="1 2">
    <name type="scientific">Thermanaerosceptrum fracticalcis</name>
    <dbReference type="NCBI Taxonomy" id="1712410"/>
    <lineage>
        <taxon>Bacteria</taxon>
        <taxon>Bacillati</taxon>
        <taxon>Bacillota</taxon>
        <taxon>Clostridia</taxon>
        <taxon>Eubacteriales</taxon>
        <taxon>Peptococcaceae</taxon>
        <taxon>Thermanaerosceptrum</taxon>
    </lineage>
</organism>
<evidence type="ECO:0000313" key="1">
    <source>
        <dbReference type="EMBL" id="QNB48156.1"/>
    </source>
</evidence>
<sequence>MLFTRYYYFLVSSVFYILKNIDKSGEDMDMEQDKKNILAHKLKEIERLRTDLIKLVVDKGGNFQDREVIRLGGYPLK</sequence>
<dbReference type="Proteomes" id="UP000515847">
    <property type="component" value="Chromosome"/>
</dbReference>
<keyword evidence="2" id="KW-1185">Reference proteome</keyword>
<evidence type="ECO:0000313" key="2">
    <source>
        <dbReference type="Proteomes" id="UP000515847"/>
    </source>
</evidence>
<dbReference type="GO" id="GO:0043937">
    <property type="term" value="P:regulation of sporulation"/>
    <property type="evidence" value="ECO:0007669"/>
    <property type="project" value="InterPro"/>
</dbReference>
<dbReference type="InterPro" id="IPR018540">
    <property type="entry name" value="Spo0E-like"/>
</dbReference>
<protein>
    <submittedName>
        <fullName evidence="1">Spo0E family sporulation regulatory protein-aspartic acid phosphatase</fullName>
    </submittedName>
</protein>